<dbReference type="PANTHER" id="PTHR46031:SF37">
    <property type="entry name" value="DRBM DOMAIN-CONTAINING PROTEIN"/>
    <property type="match status" value="1"/>
</dbReference>
<evidence type="ECO:0000256" key="3">
    <source>
        <dbReference type="PROSITE-ProRule" id="PRU00266"/>
    </source>
</evidence>
<sequence>MAPSPFNATLPEQLRCKNRLQEYTQKSGLPLPVYQTVNEGFSHAPKFRSTVLVAGTKYTSRLTFSHRKEAKKDVAKHALKCISKMTKDEGLSLVPQKNVDVPKYITTTSAEWSRPGFVSKLVFDGKTYTGNVAGSKKVAEQLVARHAIQSLLGSDSGTLSQIVQSKGKLHAALYTTVQPGISSHQRTNIPIIFTTIQGYSTKIILVGKGIDSRTIAPVVSGSHAKDARLVMATKKTGFCTRMLLPAGCCLFQNADGILAY</sequence>
<gene>
    <name evidence="5" type="ORF">ILEXP_LOCUS56008</name>
</gene>
<keyword evidence="6" id="KW-1185">Reference proteome</keyword>
<evidence type="ECO:0000256" key="1">
    <source>
        <dbReference type="ARBA" id="ARBA00022737"/>
    </source>
</evidence>
<evidence type="ECO:0000313" key="5">
    <source>
        <dbReference type="EMBL" id="CAK9185589.1"/>
    </source>
</evidence>
<dbReference type="SMART" id="SM00358">
    <property type="entry name" value="DSRM"/>
    <property type="match status" value="2"/>
</dbReference>
<evidence type="ECO:0000259" key="4">
    <source>
        <dbReference type="PROSITE" id="PS50137"/>
    </source>
</evidence>
<dbReference type="SUPFAM" id="SSF54768">
    <property type="entry name" value="dsRNA-binding domain-like"/>
    <property type="match status" value="2"/>
</dbReference>
<reference evidence="5 6" key="1">
    <citation type="submission" date="2024-02" db="EMBL/GenBank/DDBJ databases">
        <authorList>
            <person name="Vignale AGUSTIN F."/>
            <person name="Sosa J E."/>
            <person name="Modenutti C."/>
        </authorList>
    </citation>
    <scope>NUCLEOTIDE SEQUENCE [LARGE SCALE GENOMIC DNA]</scope>
</reference>
<feature type="domain" description="DRBM" evidence="4">
    <location>
        <begin position="114"/>
        <end position="153"/>
    </location>
</feature>
<dbReference type="PROSITE" id="PS50137">
    <property type="entry name" value="DS_RBD"/>
    <property type="match status" value="2"/>
</dbReference>
<comment type="caution">
    <text evidence="5">The sequence shown here is derived from an EMBL/GenBank/DDBJ whole genome shotgun (WGS) entry which is preliminary data.</text>
</comment>
<dbReference type="AlphaFoldDB" id="A0ABC8UX44"/>
<protein>
    <recommendedName>
        <fullName evidence="4">DRBM domain-containing protein</fullName>
    </recommendedName>
</protein>
<feature type="domain" description="DRBM" evidence="4">
    <location>
        <begin position="15"/>
        <end position="84"/>
    </location>
</feature>
<dbReference type="Gene3D" id="3.30.160.20">
    <property type="match status" value="2"/>
</dbReference>
<evidence type="ECO:0000256" key="2">
    <source>
        <dbReference type="ARBA" id="ARBA00022884"/>
    </source>
</evidence>
<dbReference type="PANTHER" id="PTHR46031">
    <property type="match status" value="1"/>
</dbReference>
<keyword evidence="2 3" id="KW-0694">RNA-binding</keyword>
<dbReference type="Pfam" id="PF00035">
    <property type="entry name" value="dsrm"/>
    <property type="match status" value="2"/>
</dbReference>
<evidence type="ECO:0000313" key="6">
    <source>
        <dbReference type="Proteomes" id="UP001642360"/>
    </source>
</evidence>
<dbReference type="InterPro" id="IPR014720">
    <property type="entry name" value="dsRBD_dom"/>
</dbReference>
<organism evidence="5 6">
    <name type="scientific">Ilex paraguariensis</name>
    <name type="common">yerba mate</name>
    <dbReference type="NCBI Taxonomy" id="185542"/>
    <lineage>
        <taxon>Eukaryota</taxon>
        <taxon>Viridiplantae</taxon>
        <taxon>Streptophyta</taxon>
        <taxon>Embryophyta</taxon>
        <taxon>Tracheophyta</taxon>
        <taxon>Spermatophyta</taxon>
        <taxon>Magnoliopsida</taxon>
        <taxon>eudicotyledons</taxon>
        <taxon>Gunneridae</taxon>
        <taxon>Pentapetalae</taxon>
        <taxon>asterids</taxon>
        <taxon>campanulids</taxon>
        <taxon>Aquifoliales</taxon>
        <taxon>Aquifoliaceae</taxon>
        <taxon>Ilex</taxon>
    </lineage>
</organism>
<dbReference type="EMBL" id="CAUOFW020009390">
    <property type="protein sequence ID" value="CAK9185589.1"/>
    <property type="molecule type" value="Genomic_DNA"/>
</dbReference>
<dbReference type="Proteomes" id="UP001642360">
    <property type="component" value="Unassembled WGS sequence"/>
</dbReference>
<proteinExistence type="predicted"/>
<dbReference type="GO" id="GO:0003723">
    <property type="term" value="F:RNA binding"/>
    <property type="evidence" value="ECO:0007669"/>
    <property type="project" value="UniProtKB-UniRule"/>
</dbReference>
<accession>A0ABC8UX44</accession>
<name>A0ABC8UX44_9AQUA</name>
<keyword evidence="1" id="KW-0677">Repeat</keyword>